<keyword evidence="1 9" id="KW-0547">Nucleotide-binding</keyword>
<dbReference type="PROSITE" id="PS51198">
    <property type="entry name" value="UVRD_HELICASE_ATP_BIND"/>
    <property type="match status" value="1"/>
</dbReference>
<dbReference type="AlphaFoldDB" id="A0A4R9BPK4"/>
<evidence type="ECO:0000256" key="7">
    <source>
        <dbReference type="ARBA" id="ARBA00034808"/>
    </source>
</evidence>
<keyword evidence="2 9" id="KW-0378">Hydrolase</keyword>
<evidence type="ECO:0000256" key="4">
    <source>
        <dbReference type="ARBA" id="ARBA00022840"/>
    </source>
</evidence>
<dbReference type="EMBL" id="SOHM01000029">
    <property type="protein sequence ID" value="TFD88576.1"/>
    <property type="molecule type" value="Genomic_DNA"/>
</dbReference>
<protein>
    <recommendedName>
        <fullName evidence="7">DNA 3'-5' helicase</fullName>
        <ecNumber evidence="7">5.6.2.4</ecNumber>
    </recommendedName>
</protein>
<evidence type="ECO:0000256" key="9">
    <source>
        <dbReference type="PROSITE-ProRule" id="PRU00560"/>
    </source>
</evidence>
<dbReference type="GO" id="GO:0005524">
    <property type="term" value="F:ATP binding"/>
    <property type="evidence" value="ECO:0007669"/>
    <property type="project" value="UniProtKB-UniRule"/>
</dbReference>
<keyword evidence="13" id="KW-1185">Reference proteome</keyword>
<organism evidence="12 13">
    <name type="scientific">Cryobacterium lactosi</name>
    <dbReference type="NCBI Taxonomy" id="1259202"/>
    <lineage>
        <taxon>Bacteria</taxon>
        <taxon>Bacillati</taxon>
        <taxon>Actinomycetota</taxon>
        <taxon>Actinomycetes</taxon>
        <taxon>Micrococcales</taxon>
        <taxon>Microbacteriaceae</taxon>
        <taxon>Cryobacterium</taxon>
    </lineage>
</organism>
<dbReference type="RefSeq" id="WP_134641121.1">
    <property type="nucleotide sequence ID" value="NZ_SOHM01000029.1"/>
</dbReference>
<dbReference type="InterPro" id="IPR000212">
    <property type="entry name" value="DNA_helicase_UvrD/REP"/>
</dbReference>
<proteinExistence type="predicted"/>
<dbReference type="Proteomes" id="UP000298468">
    <property type="component" value="Unassembled WGS sequence"/>
</dbReference>
<keyword evidence="4 9" id="KW-0067">ATP-binding</keyword>
<comment type="catalytic activity">
    <reaction evidence="6">
        <text>Couples ATP hydrolysis with the unwinding of duplex DNA by translocating in the 3'-5' direction.</text>
        <dbReference type="EC" id="5.6.2.4"/>
    </reaction>
</comment>
<feature type="compositionally biased region" description="Low complexity" evidence="10">
    <location>
        <begin position="589"/>
        <end position="601"/>
    </location>
</feature>
<dbReference type="EC" id="5.6.2.4" evidence="7"/>
<evidence type="ECO:0000256" key="1">
    <source>
        <dbReference type="ARBA" id="ARBA00022741"/>
    </source>
</evidence>
<evidence type="ECO:0000256" key="3">
    <source>
        <dbReference type="ARBA" id="ARBA00022806"/>
    </source>
</evidence>
<dbReference type="InterPro" id="IPR027417">
    <property type="entry name" value="P-loop_NTPase"/>
</dbReference>
<gene>
    <name evidence="12" type="ORF">E3T61_12155</name>
</gene>
<dbReference type="GO" id="GO:0000725">
    <property type="term" value="P:recombinational repair"/>
    <property type="evidence" value="ECO:0007669"/>
    <property type="project" value="TreeGrafter"/>
</dbReference>
<evidence type="ECO:0000259" key="11">
    <source>
        <dbReference type="PROSITE" id="PS51198"/>
    </source>
</evidence>
<dbReference type="InterPro" id="IPR014016">
    <property type="entry name" value="UvrD-like_ATP-bd"/>
</dbReference>
<comment type="caution">
    <text evidence="12">The sequence shown here is derived from an EMBL/GenBank/DDBJ whole genome shotgun (WGS) entry which is preliminary data.</text>
</comment>
<dbReference type="SUPFAM" id="SSF52540">
    <property type="entry name" value="P-loop containing nucleoside triphosphate hydrolases"/>
    <property type="match status" value="1"/>
</dbReference>
<feature type="region of interest" description="Disordered" evidence="10">
    <location>
        <begin position="575"/>
        <end position="602"/>
    </location>
</feature>
<evidence type="ECO:0000256" key="5">
    <source>
        <dbReference type="ARBA" id="ARBA00023235"/>
    </source>
</evidence>
<keyword evidence="5" id="KW-0413">Isomerase</keyword>
<dbReference type="GO" id="GO:0016887">
    <property type="term" value="F:ATP hydrolysis activity"/>
    <property type="evidence" value="ECO:0007669"/>
    <property type="project" value="RHEA"/>
</dbReference>
<accession>A0A4R9BPK4</accession>
<dbReference type="PANTHER" id="PTHR11070">
    <property type="entry name" value="UVRD / RECB / PCRA DNA HELICASE FAMILY MEMBER"/>
    <property type="match status" value="1"/>
</dbReference>
<dbReference type="Pfam" id="PF00580">
    <property type="entry name" value="UvrD-helicase"/>
    <property type="match status" value="1"/>
</dbReference>
<evidence type="ECO:0000256" key="6">
    <source>
        <dbReference type="ARBA" id="ARBA00034617"/>
    </source>
</evidence>
<feature type="binding site" evidence="9">
    <location>
        <begin position="285"/>
        <end position="292"/>
    </location>
    <ligand>
        <name>ATP</name>
        <dbReference type="ChEBI" id="CHEBI:30616"/>
    </ligand>
</feature>
<dbReference type="GO" id="GO:0005829">
    <property type="term" value="C:cytosol"/>
    <property type="evidence" value="ECO:0007669"/>
    <property type="project" value="TreeGrafter"/>
</dbReference>
<evidence type="ECO:0000313" key="12">
    <source>
        <dbReference type="EMBL" id="TFD88576.1"/>
    </source>
</evidence>
<dbReference type="OrthoDB" id="9787585at2"/>
<name>A0A4R9BPK4_9MICO</name>
<dbReference type="GO" id="GO:0003677">
    <property type="term" value="F:DNA binding"/>
    <property type="evidence" value="ECO:0007669"/>
    <property type="project" value="InterPro"/>
</dbReference>
<dbReference type="PANTHER" id="PTHR11070:SF45">
    <property type="entry name" value="DNA 3'-5' HELICASE"/>
    <property type="match status" value="1"/>
</dbReference>
<sequence length="754" mass="83041">MPQIVMSKLKGQKLDKIVQSKSFAFLQKLATDDTSPGLHIEPMQKAADARARTGRVDQFWRAVLFKLDQKNGESIYVYDGTWPHDEAIERARTRVLHFNPINGITEIIEEGMPAAGDQPTNPLQAGPKPDKPAESFLATHGYLLTDLTMTLGFDELAARRIFAATSEDELLQMSESLANQWQIDAVLGLAVGDTVEKIRVALGFTTEQAEPEEETPPTADETEDERIAKGLQHPAARMQFAFIENDEELRRVIEGGDFGAWRIFLHPEQRTYVEKDFNGAFRLSGGAGTGKTVVLLHRAHRLAETNPASRVVLTTFTKALSSALESDLERLDPKTPWAKGLGKPGVLVRGIDALAVAVRDTAGAQFGKAAEHVFGVPIEPRGALVGTDAGWREAIDDAGADLPEQLQNASFFEGEYLQVILPNRVTSKEKYFKVRRPGRGIALDRRKRAEVWAVVDQYRQSARHMGTLSFAEVSAIAAAYLEHSNPERLADHVLVDEGQDLTPLHWQLLRALAGEGKNDLFIAEDTHQRIYGHPVVLSRYGIKITGRSRRLKLNYRTTQQNLRFALGVLEGGEFVDSDGNDENEHGYRSSRSGPSPRVISSTTADGQYDKVAEVLKGWLADEDITPETVAVLARSRNQGLKLKEQLADRGVTAAFTEPGAGFVGHPLVLTMHKAKGMEFSRVLLFDVSEGSIPNAWALKGVAPEELEDAMLRERSLLYVAASRARDELVISWAGKASPLLHGSTDQTLKSLGDN</sequence>
<dbReference type="InterPro" id="IPR014017">
    <property type="entry name" value="DNA_helicase_UvrD-like_C"/>
</dbReference>
<evidence type="ECO:0000313" key="13">
    <source>
        <dbReference type="Proteomes" id="UP000298468"/>
    </source>
</evidence>
<evidence type="ECO:0000256" key="8">
    <source>
        <dbReference type="ARBA" id="ARBA00048988"/>
    </source>
</evidence>
<dbReference type="Pfam" id="PF13361">
    <property type="entry name" value="UvrD_C"/>
    <property type="match status" value="1"/>
</dbReference>
<comment type="catalytic activity">
    <reaction evidence="8">
        <text>ATP + H2O = ADP + phosphate + H(+)</text>
        <dbReference type="Rhea" id="RHEA:13065"/>
        <dbReference type="ChEBI" id="CHEBI:15377"/>
        <dbReference type="ChEBI" id="CHEBI:15378"/>
        <dbReference type="ChEBI" id="CHEBI:30616"/>
        <dbReference type="ChEBI" id="CHEBI:43474"/>
        <dbReference type="ChEBI" id="CHEBI:456216"/>
        <dbReference type="EC" id="5.6.2.4"/>
    </reaction>
</comment>
<reference evidence="12 13" key="1">
    <citation type="submission" date="2019-03" db="EMBL/GenBank/DDBJ databases">
        <title>Genomics of glacier-inhabiting Cryobacterium strains.</title>
        <authorList>
            <person name="Liu Q."/>
            <person name="Xin Y.-H."/>
        </authorList>
    </citation>
    <scope>NUCLEOTIDE SEQUENCE [LARGE SCALE GENOMIC DNA]</scope>
    <source>
        <strain evidence="12 13">Sr59</strain>
    </source>
</reference>
<evidence type="ECO:0000256" key="2">
    <source>
        <dbReference type="ARBA" id="ARBA00022801"/>
    </source>
</evidence>
<dbReference type="GO" id="GO:0043138">
    <property type="term" value="F:3'-5' DNA helicase activity"/>
    <property type="evidence" value="ECO:0007669"/>
    <property type="project" value="UniProtKB-EC"/>
</dbReference>
<keyword evidence="3 9" id="KW-0347">Helicase</keyword>
<dbReference type="Gene3D" id="3.40.50.300">
    <property type="entry name" value="P-loop containing nucleotide triphosphate hydrolases"/>
    <property type="match status" value="2"/>
</dbReference>
<feature type="domain" description="UvrD-like helicase ATP-binding" evidence="11">
    <location>
        <begin position="264"/>
        <end position="565"/>
    </location>
</feature>
<evidence type="ECO:0000256" key="10">
    <source>
        <dbReference type="SAM" id="MobiDB-lite"/>
    </source>
</evidence>